<gene>
    <name evidence="2" type="ORF">COX05_04260</name>
</gene>
<comment type="caution">
    <text evidence="2">The sequence shown here is derived from an EMBL/GenBank/DDBJ whole genome shotgun (WGS) entry which is preliminary data.</text>
</comment>
<dbReference type="EMBL" id="PCSU01000074">
    <property type="protein sequence ID" value="PIP56204.1"/>
    <property type="molecule type" value="Genomic_DNA"/>
</dbReference>
<keyword evidence="1" id="KW-0812">Transmembrane</keyword>
<feature type="transmembrane region" description="Helical" evidence="1">
    <location>
        <begin position="12"/>
        <end position="30"/>
    </location>
</feature>
<accession>A0A2H0BF09</accession>
<evidence type="ECO:0000256" key="1">
    <source>
        <dbReference type="SAM" id="Phobius"/>
    </source>
</evidence>
<dbReference type="Proteomes" id="UP000228495">
    <property type="component" value="Unassembled WGS sequence"/>
</dbReference>
<evidence type="ECO:0000313" key="2">
    <source>
        <dbReference type="EMBL" id="PIP56204.1"/>
    </source>
</evidence>
<proteinExistence type="predicted"/>
<dbReference type="AlphaFoldDB" id="A0A2H0BF09"/>
<name>A0A2H0BF09_UNCKA</name>
<protein>
    <submittedName>
        <fullName evidence="2">Uncharacterized protein</fullName>
    </submittedName>
</protein>
<sequence length="325" mass="35164">MKTYIVNNIKRIGVIAAIVVAILIVLLVILDQTRPSQGAAQQVEFQQYMAGLIDPAQQELVQVDLSGKMDSTIVSSLPQVVVGLPQSDWFSDTTLIALAKSLGFTSRANVQSFSNQLYWLEGPRTLSIDTRTGFISFSTSFNIDAPPISSGTPTDQVAIDSLLSLFRVIQIPTENYNIEAATYSYMTIDKTGLIDSSFQQAGGLVKIVIPYTVLGYEAILPIETFAIVDADGKIVSLSLLLLNIVPTGESVSLISGSSAQSQLKYGGVVLSGNSSTVESMTAQSMYPAYYLSQGDFYNVSTRRTLEPLYIFSDNTVKVGVPARKL</sequence>
<keyword evidence="1" id="KW-1133">Transmembrane helix</keyword>
<keyword evidence="1" id="KW-0472">Membrane</keyword>
<organism evidence="2 3">
    <name type="scientific">candidate division WWE3 bacterium CG22_combo_CG10-13_8_21_14_all_39_12</name>
    <dbReference type="NCBI Taxonomy" id="1975094"/>
    <lineage>
        <taxon>Bacteria</taxon>
        <taxon>Katanobacteria</taxon>
    </lineage>
</organism>
<evidence type="ECO:0000313" key="3">
    <source>
        <dbReference type="Proteomes" id="UP000228495"/>
    </source>
</evidence>
<reference evidence="2 3" key="1">
    <citation type="submission" date="2017-09" db="EMBL/GenBank/DDBJ databases">
        <title>Depth-based differentiation of microbial function through sediment-hosted aquifers and enrichment of novel symbionts in the deep terrestrial subsurface.</title>
        <authorList>
            <person name="Probst A.J."/>
            <person name="Ladd B."/>
            <person name="Jarett J.K."/>
            <person name="Geller-Mcgrath D.E."/>
            <person name="Sieber C.M."/>
            <person name="Emerson J.B."/>
            <person name="Anantharaman K."/>
            <person name="Thomas B.C."/>
            <person name="Malmstrom R."/>
            <person name="Stieglmeier M."/>
            <person name="Klingl A."/>
            <person name="Woyke T."/>
            <person name="Ryan C.M."/>
            <person name="Banfield J.F."/>
        </authorList>
    </citation>
    <scope>NUCLEOTIDE SEQUENCE [LARGE SCALE GENOMIC DNA]</scope>
    <source>
        <strain evidence="2">CG22_combo_CG10-13_8_21_14_all_39_12</strain>
    </source>
</reference>